<dbReference type="InterPro" id="IPR012340">
    <property type="entry name" value="NA-bd_OB-fold"/>
</dbReference>
<dbReference type="GO" id="GO:0017116">
    <property type="term" value="F:single-stranded DNA helicase activity"/>
    <property type="evidence" value="ECO:0007669"/>
    <property type="project" value="TreeGrafter"/>
</dbReference>
<dbReference type="GO" id="GO:0042555">
    <property type="term" value="C:MCM complex"/>
    <property type="evidence" value="ECO:0007669"/>
    <property type="project" value="TreeGrafter"/>
</dbReference>
<dbReference type="Pfam" id="PF17207">
    <property type="entry name" value="MCM_OB"/>
    <property type="match status" value="1"/>
</dbReference>
<name>A0A1X7TNU8_AMPQE</name>
<dbReference type="EnsemblMetazoa" id="Aqu2.1.16377_001">
    <property type="protein sequence ID" value="Aqu2.1.16377_001"/>
    <property type="gene ID" value="Aqu2.1.16377"/>
</dbReference>
<dbReference type="GO" id="GO:0005524">
    <property type="term" value="F:ATP binding"/>
    <property type="evidence" value="ECO:0007669"/>
    <property type="project" value="InterPro"/>
</dbReference>
<dbReference type="InterPro" id="IPR031327">
    <property type="entry name" value="MCM"/>
</dbReference>
<accession>A0A1X7TNU8</accession>
<dbReference type="GO" id="GO:0000724">
    <property type="term" value="P:double-strand break repair via homologous recombination"/>
    <property type="evidence" value="ECO:0007669"/>
    <property type="project" value="TreeGrafter"/>
</dbReference>
<protein>
    <recommendedName>
        <fullName evidence="1">MCM OB domain-containing protein</fullName>
    </recommendedName>
</protein>
<evidence type="ECO:0000313" key="2">
    <source>
        <dbReference type="EnsemblMetazoa" id="Aqu2.1.16377_001"/>
    </source>
</evidence>
<organism evidence="2">
    <name type="scientific">Amphimedon queenslandica</name>
    <name type="common">Sponge</name>
    <dbReference type="NCBI Taxonomy" id="400682"/>
    <lineage>
        <taxon>Eukaryota</taxon>
        <taxon>Metazoa</taxon>
        <taxon>Porifera</taxon>
        <taxon>Demospongiae</taxon>
        <taxon>Heteroscleromorpha</taxon>
        <taxon>Haplosclerida</taxon>
        <taxon>Niphatidae</taxon>
        <taxon>Amphimedon</taxon>
    </lineage>
</organism>
<dbReference type="GO" id="GO:0003697">
    <property type="term" value="F:single-stranded DNA binding"/>
    <property type="evidence" value="ECO:0007669"/>
    <property type="project" value="TreeGrafter"/>
</dbReference>
<dbReference type="PANTHER" id="PTHR11630:SF48">
    <property type="entry name" value="DNA HELICASE MCM9"/>
    <property type="match status" value="1"/>
</dbReference>
<dbReference type="AlphaFoldDB" id="A0A1X7TNU8"/>
<dbReference type="OrthoDB" id="271325at2759"/>
<dbReference type="eggNOG" id="KOG0477">
    <property type="taxonomic scope" value="Eukaryota"/>
</dbReference>
<dbReference type="GO" id="GO:0016787">
    <property type="term" value="F:hydrolase activity"/>
    <property type="evidence" value="ECO:0007669"/>
    <property type="project" value="UniProtKB-KW"/>
</dbReference>
<dbReference type="GO" id="GO:0005634">
    <property type="term" value="C:nucleus"/>
    <property type="evidence" value="ECO:0007669"/>
    <property type="project" value="UniProtKB-SubCell"/>
</dbReference>
<dbReference type="SUPFAM" id="SSF50249">
    <property type="entry name" value="Nucleic acid-binding proteins"/>
    <property type="match status" value="1"/>
</dbReference>
<dbReference type="InParanoid" id="A0A1X7TNU8"/>
<proteinExistence type="predicted"/>
<evidence type="ECO:0000259" key="1">
    <source>
        <dbReference type="Pfam" id="PF17207"/>
    </source>
</evidence>
<reference evidence="2" key="1">
    <citation type="submission" date="2017-05" db="UniProtKB">
        <authorList>
            <consortium name="EnsemblMetazoa"/>
        </authorList>
    </citation>
    <scope>IDENTIFICATION</scope>
</reference>
<dbReference type="PANTHER" id="PTHR11630">
    <property type="entry name" value="DNA REPLICATION LICENSING FACTOR MCM FAMILY MEMBER"/>
    <property type="match status" value="1"/>
</dbReference>
<sequence length="132" mass="15100">MYMCFVDGCISYKFSSVEEESSSYHDYQEIRMQEHVQKLGIGYIPRSVWVVLERDLVDSCKAGDDVIVTGIVRQQWKSLNSGSTCLLEGVIHASHIVLKTSSQEKNDITDEMKSFFDAFWCSYKDNPLKVVT</sequence>
<dbReference type="InterPro" id="IPR033762">
    <property type="entry name" value="MCM_OB"/>
</dbReference>
<dbReference type="STRING" id="400682.A0A1X7TNU8"/>
<feature type="domain" description="MCM OB" evidence="1">
    <location>
        <begin position="4"/>
        <end position="74"/>
    </location>
</feature>
<dbReference type="Gene3D" id="2.40.50.140">
    <property type="entry name" value="Nucleic acid-binding proteins"/>
    <property type="match status" value="1"/>
</dbReference>